<comment type="caution">
    <text evidence="7">The sequence shown here is derived from an EMBL/GenBank/DDBJ whole genome shotgun (WGS) entry which is preliminary data.</text>
</comment>
<evidence type="ECO:0000256" key="5">
    <source>
        <dbReference type="SAM" id="SignalP"/>
    </source>
</evidence>
<feature type="chain" id="PRO_5035728705" evidence="5">
    <location>
        <begin position="35"/>
        <end position="574"/>
    </location>
</feature>
<proteinExistence type="inferred from homology"/>
<evidence type="ECO:0000256" key="1">
    <source>
        <dbReference type="ARBA" id="ARBA00010088"/>
    </source>
</evidence>
<dbReference type="InterPro" id="IPR051601">
    <property type="entry name" value="Serine_prot/Carboxylest_S33"/>
</dbReference>
<keyword evidence="8" id="KW-1185">Reference proteome</keyword>
<accession>A0A8T4J034</accession>
<name>A0A8T4J034_9ACTN</name>
<organism evidence="7 8">
    <name type="scientific">Streptomyces daliensis</name>
    <dbReference type="NCBI Taxonomy" id="299421"/>
    <lineage>
        <taxon>Bacteria</taxon>
        <taxon>Bacillati</taxon>
        <taxon>Actinomycetota</taxon>
        <taxon>Actinomycetes</taxon>
        <taxon>Kitasatosporales</taxon>
        <taxon>Streptomycetaceae</taxon>
        <taxon>Streptomyces</taxon>
    </lineage>
</organism>
<feature type="compositionally biased region" description="Polar residues" evidence="4">
    <location>
        <begin position="57"/>
        <end position="67"/>
    </location>
</feature>
<dbReference type="PANTHER" id="PTHR43248">
    <property type="entry name" value="2-SUCCINYL-6-HYDROXY-2,4-CYCLOHEXADIENE-1-CARBOXYLATE SYNTHASE"/>
    <property type="match status" value="1"/>
</dbReference>
<keyword evidence="3 7" id="KW-0378">Hydrolase</keyword>
<feature type="region of interest" description="Disordered" evidence="4">
    <location>
        <begin position="31"/>
        <end position="126"/>
    </location>
</feature>
<dbReference type="GO" id="GO:0016787">
    <property type="term" value="F:hydrolase activity"/>
    <property type="evidence" value="ECO:0007669"/>
    <property type="project" value="UniProtKB-KW"/>
</dbReference>
<dbReference type="SUPFAM" id="SSF53474">
    <property type="entry name" value="alpha/beta-Hydrolases"/>
    <property type="match status" value="1"/>
</dbReference>
<dbReference type="PANTHER" id="PTHR43248:SF29">
    <property type="entry name" value="TRIPEPTIDYL AMINOPEPTIDASE"/>
    <property type="match status" value="1"/>
</dbReference>
<dbReference type="InterPro" id="IPR029058">
    <property type="entry name" value="AB_hydrolase_fold"/>
</dbReference>
<feature type="compositionally biased region" description="Low complexity" evidence="4">
    <location>
        <begin position="76"/>
        <end position="87"/>
    </location>
</feature>
<evidence type="ECO:0000259" key="6">
    <source>
        <dbReference type="Pfam" id="PF08386"/>
    </source>
</evidence>
<dbReference type="Pfam" id="PF08386">
    <property type="entry name" value="Abhydrolase_4"/>
    <property type="match status" value="1"/>
</dbReference>
<dbReference type="PROSITE" id="PS51257">
    <property type="entry name" value="PROKAR_LIPOPROTEIN"/>
    <property type="match status" value="1"/>
</dbReference>
<feature type="signal peptide" evidence="5">
    <location>
        <begin position="1"/>
        <end position="34"/>
    </location>
</feature>
<dbReference type="Gene3D" id="3.40.50.1820">
    <property type="entry name" value="alpha/beta hydrolase"/>
    <property type="match status" value="1"/>
</dbReference>
<sequence>MPRPATGRPNARHSITHSIALAAALLLAAGTASGCGGGDGGEGPGGSSPGRSGDQGTGSTAPSSPGEHSSGRDQDAATTASPTSSTSGLPRELTGQRLRWSPCPAPNAAQGEAGGSPSPLPDGTGWECATLKAPMNYAKPGGSTVRIEMIRAKKRDNGRERVGSLLFNFGGPGGSGVATLPSFGKDYAKLHSRYDLVSFDPRGVGRSEGVRCLSGKRLDAYFAADWTPDTHGERERLLSRQSAFADACEKRTGRLLPHLTTENTARDMDLMRHVLGDERLHYFGFSYGTELGGVYAHLYPDRVGRAAFDAVVDPTTTPEQGSLDQAKGFQLALDNYLAACARKGEECPVGQDPEEAKRRITELLAQLDARPLPTDSGRKLTESLAEGGIAQALYSRDLWQYLTEGLDEALGQGDGSTLLLLADSLNGRNQDGSYSTLQSSLTAIGCADARQRYGPHDIERKLPDFTAASPVFGPMSAWGMAQCDGWPVRGRWQTPPVDAKGSAPILLVGTTGDPATPYEGTRQMQRSLGEGVGVKLTYKGEGHGAYDSGDDCVRAKVNAYLLKGKVPADGSVCP</sequence>
<gene>
    <name evidence="7" type="ORF">KDA82_27905</name>
</gene>
<evidence type="ECO:0000313" key="7">
    <source>
        <dbReference type="EMBL" id="MBR7676762.1"/>
    </source>
</evidence>
<dbReference type="EMBL" id="JAGSMN010000736">
    <property type="protein sequence ID" value="MBR7676762.1"/>
    <property type="molecule type" value="Genomic_DNA"/>
</dbReference>
<keyword evidence="2 5" id="KW-0732">Signal</keyword>
<evidence type="ECO:0000256" key="4">
    <source>
        <dbReference type="SAM" id="MobiDB-lite"/>
    </source>
</evidence>
<dbReference type="AlphaFoldDB" id="A0A8T4J034"/>
<feature type="domain" description="Peptidase S33 tripeptidyl aminopeptidase-like C-terminal" evidence="6">
    <location>
        <begin position="469"/>
        <end position="573"/>
    </location>
</feature>
<dbReference type="Proteomes" id="UP000675554">
    <property type="component" value="Unassembled WGS sequence"/>
</dbReference>
<feature type="compositionally biased region" description="Gly residues" evidence="4">
    <location>
        <begin position="33"/>
        <end position="56"/>
    </location>
</feature>
<protein>
    <submittedName>
        <fullName evidence="7">Alpha/beta fold hydrolase</fullName>
    </submittedName>
</protein>
<comment type="similarity">
    <text evidence="1">Belongs to the peptidase S33 family.</text>
</comment>
<evidence type="ECO:0000256" key="2">
    <source>
        <dbReference type="ARBA" id="ARBA00022729"/>
    </source>
</evidence>
<reference evidence="7" key="1">
    <citation type="submission" date="2021-04" db="EMBL/GenBank/DDBJ databases">
        <title>Sequencing of actinobacteria type strains.</title>
        <authorList>
            <person name="Nguyen G.-S."/>
            <person name="Wentzel A."/>
        </authorList>
    </citation>
    <scope>NUCLEOTIDE SEQUENCE</scope>
    <source>
        <strain evidence="7">DSM 42095</strain>
    </source>
</reference>
<evidence type="ECO:0000313" key="8">
    <source>
        <dbReference type="Proteomes" id="UP000675554"/>
    </source>
</evidence>
<dbReference type="InterPro" id="IPR013595">
    <property type="entry name" value="Pept_S33_TAP-like_C"/>
</dbReference>
<evidence type="ECO:0000256" key="3">
    <source>
        <dbReference type="ARBA" id="ARBA00022801"/>
    </source>
</evidence>